<proteinExistence type="predicted"/>
<dbReference type="OrthoDB" id="9766127at2"/>
<protein>
    <submittedName>
        <fullName evidence="6">Alkaline phosphatase</fullName>
    </submittedName>
</protein>
<evidence type="ECO:0000313" key="6">
    <source>
        <dbReference type="EMBL" id="ELR70254.1"/>
    </source>
</evidence>
<dbReference type="PANTHER" id="PTHR10151:SF120">
    <property type="entry name" value="BIS(5'-ADENOSYL)-TRIPHOSPHATASE"/>
    <property type="match status" value="1"/>
</dbReference>
<dbReference type="PIRSF" id="PIRSF031924">
    <property type="entry name" value="Pi-irrepressible_AP"/>
    <property type="match status" value="1"/>
</dbReference>
<dbReference type="NCBIfam" id="NF042991">
    <property type="entry name" value="alk_phos_PafA"/>
    <property type="match status" value="1"/>
</dbReference>
<feature type="binding site" evidence="5">
    <location>
        <position position="94"/>
    </location>
    <ligand>
        <name>substrate</name>
    </ligand>
</feature>
<dbReference type="PANTHER" id="PTHR10151">
    <property type="entry name" value="ECTONUCLEOTIDE PYROPHOSPHATASE/PHOSPHODIESTERASE"/>
    <property type="match status" value="1"/>
</dbReference>
<dbReference type="Proteomes" id="UP000011135">
    <property type="component" value="Unassembled WGS sequence"/>
</dbReference>
<dbReference type="InterPro" id="IPR026263">
    <property type="entry name" value="Alkaline_phosphatase_prok"/>
</dbReference>
<dbReference type="RefSeq" id="WP_009581350.1">
    <property type="nucleotide sequence ID" value="NZ_AMZN01000055.1"/>
</dbReference>
<dbReference type="Gene3D" id="3.40.720.10">
    <property type="entry name" value="Alkaline Phosphatase, subunit A"/>
    <property type="match status" value="1"/>
</dbReference>
<evidence type="ECO:0000256" key="5">
    <source>
        <dbReference type="PIRSR" id="PIRSR031924-51"/>
    </source>
</evidence>
<dbReference type="Gene3D" id="3.30.1360.150">
    <property type="match status" value="1"/>
</dbReference>
<dbReference type="STRING" id="1237149.C900_03939"/>
<reference evidence="6 7" key="1">
    <citation type="submission" date="2012-12" db="EMBL/GenBank/DDBJ databases">
        <title>Genome assembly of Fulvivirga imtechensis AK7.</title>
        <authorList>
            <person name="Nupur N."/>
            <person name="Khatri I."/>
            <person name="Kumar R."/>
            <person name="Subramanian S."/>
            <person name="Pinnaka A."/>
        </authorList>
    </citation>
    <scope>NUCLEOTIDE SEQUENCE [LARGE SCALE GENOMIC DNA]</scope>
    <source>
        <strain evidence="6 7">AK7</strain>
    </source>
</reference>
<dbReference type="Pfam" id="PF01663">
    <property type="entry name" value="Phosphodiest"/>
    <property type="match status" value="1"/>
</dbReference>
<dbReference type="EMBL" id="AMZN01000055">
    <property type="protein sequence ID" value="ELR70254.1"/>
    <property type="molecule type" value="Genomic_DNA"/>
</dbReference>
<dbReference type="CDD" id="cd16016">
    <property type="entry name" value="AP-SPAP"/>
    <property type="match status" value="1"/>
</dbReference>
<keyword evidence="7" id="KW-1185">Reference proteome</keyword>
<evidence type="ECO:0000313" key="7">
    <source>
        <dbReference type="Proteomes" id="UP000011135"/>
    </source>
</evidence>
<gene>
    <name evidence="6" type="ORF">C900_03939</name>
</gene>
<comment type="caution">
    <text evidence="6">The sequence shown here is derived from an EMBL/GenBank/DDBJ whole genome shotgun (WGS) entry which is preliminary data.</text>
</comment>
<dbReference type="InterPro" id="IPR002591">
    <property type="entry name" value="Phosphodiest/P_Trfase"/>
</dbReference>
<dbReference type="eggNOG" id="COG1524">
    <property type="taxonomic scope" value="Bacteria"/>
</dbReference>
<organism evidence="6 7">
    <name type="scientific">Fulvivirga imtechensis AK7</name>
    <dbReference type="NCBI Taxonomy" id="1237149"/>
    <lineage>
        <taxon>Bacteria</taxon>
        <taxon>Pseudomonadati</taxon>
        <taxon>Bacteroidota</taxon>
        <taxon>Cytophagia</taxon>
        <taxon>Cytophagales</taxon>
        <taxon>Fulvivirgaceae</taxon>
        <taxon>Fulvivirga</taxon>
    </lineage>
</organism>
<dbReference type="GO" id="GO:0004035">
    <property type="term" value="F:alkaline phosphatase activity"/>
    <property type="evidence" value="ECO:0007669"/>
    <property type="project" value="InterPro"/>
</dbReference>
<name>L8JS15_9BACT</name>
<evidence type="ECO:0000256" key="4">
    <source>
        <dbReference type="PIRSR" id="PIRSR031924-50"/>
    </source>
</evidence>
<dbReference type="InterPro" id="IPR017850">
    <property type="entry name" value="Alkaline_phosphatase_core_sf"/>
</dbReference>
<accession>L8JS15</accession>
<evidence type="ECO:0000256" key="1">
    <source>
        <dbReference type="ARBA" id="ARBA00022553"/>
    </source>
</evidence>
<keyword evidence="3" id="KW-0732">Signal</keyword>
<evidence type="ECO:0000256" key="2">
    <source>
        <dbReference type="ARBA" id="ARBA00022723"/>
    </source>
</evidence>
<feature type="active site" description="Phosphothreonine intermediate" evidence="4">
    <location>
        <position position="73"/>
    </location>
</feature>
<dbReference type="GO" id="GO:0046872">
    <property type="term" value="F:metal ion binding"/>
    <property type="evidence" value="ECO:0007669"/>
    <property type="project" value="UniProtKB-KW"/>
</dbReference>
<sequence>MKTFLIAIFLLAYALCYGQQQKPRLVVGVVVDQMAQEYLYRFGSRFGDDGFKKLMNDGFQLRNVHYNYVPTYTGPGHASIFTGTTPAVHGVTGNYWFSKSLGSMIYCAGDNTEQTVGSASDKGKMSPRNMLTTTFADELLLSNQKRSKSVGVSIKDRGAIFPAGHLGQAYWYDHTNGKFITSTYYADKLPQWVEKFNQRKLADTYLKRKWEPLYDIDTYTASGPDKSPYEGKIEGKEAVFPYDLSSHRDYSLLPGTPFGNDILLDMALAALEGEQLGKGDYTDFLSVSFSSTDYIGHDFGPNSVELEDTYLRLDKNIASLIRALDMQVGKDNYILFLTSDHAVAEVPQFLIDSKVPAGYFSIDLKHEITAALSQRYGDGEWVRNVSNMQIFLNRELIFNKGIKLHEVQEFAAHYILQYDGLLESYPAYVINWLDYAAGGIKGLLARGYNQKRSGDVLYSLEPAWLDSKRSTGTTHGSAFTYDTHVPLLWYGANITPGVSVSYTEITDIVPTLCLMLEIKLPNGVTGQPIEELFKN</sequence>
<keyword evidence="2" id="KW-0479">Metal-binding</keyword>
<evidence type="ECO:0000256" key="3">
    <source>
        <dbReference type="ARBA" id="ARBA00022729"/>
    </source>
</evidence>
<feature type="binding site" evidence="5">
    <location>
        <begin position="155"/>
        <end position="157"/>
    </location>
    <ligand>
        <name>substrate</name>
    </ligand>
</feature>
<dbReference type="SUPFAM" id="SSF53649">
    <property type="entry name" value="Alkaline phosphatase-like"/>
    <property type="match status" value="1"/>
</dbReference>
<dbReference type="AlphaFoldDB" id="L8JS15"/>
<keyword evidence="1 4" id="KW-0597">Phosphoprotein</keyword>
<dbReference type="PATRIC" id="fig|1237149.3.peg.3701"/>